<sequence length="72" mass="8473">MNTHRNEQQQLLKDKTKLELTLRSVDWAITETKAQIEQLGKRFVHGVERNKELEKKLQICVCSTVYETMGRV</sequence>
<accession>A0AAE1FKI8</accession>
<reference evidence="1" key="1">
    <citation type="submission" date="2023-10" db="EMBL/GenBank/DDBJ databases">
        <title>Genome assemblies of two species of porcelain crab, Petrolisthes cinctipes and Petrolisthes manimaculis (Anomura: Porcellanidae).</title>
        <authorList>
            <person name="Angst P."/>
        </authorList>
    </citation>
    <scope>NUCLEOTIDE SEQUENCE</scope>
    <source>
        <strain evidence="1">PB745_01</strain>
        <tissue evidence="1">Gill</tissue>
    </source>
</reference>
<name>A0AAE1FKI8_PETCI</name>
<protein>
    <submittedName>
        <fullName evidence="1">Uncharacterized protein</fullName>
    </submittedName>
</protein>
<organism evidence="1 2">
    <name type="scientific">Petrolisthes cinctipes</name>
    <name type="common">Flat porcelain crab</name>
    <dbReference type="NCBI Taxonomy" id="88211"/>
    <lineage>
        <taxon>Eukaryota</taxon>
        <taxon>Metazoa</taxon>
        <taxon>Ecdysozoa</taxon>
        <taxon>Arthropoda</taxon>
        <taxon>Crustacea</taxon>
        <taxon>Multicrustacea</taxon>
        <taxon>Malacostraca</taxon>
        <taxon>Eumalacostraca</taxon>
        <taxon>Eucarida</taxon>
        <taxon>Decapoda</taxon>
        <taxon>Pleocyemata</taxon>
        <taxon>Anomura</taxon>
        <taxon>Galatheoidea</taxon>
        <taxon>Porcellanidae</taxon>
        <taxon>Petrolisthes</taxon>
    </lineage>
</organism>
<evidence type="ECO:0000313" key="1">
    <source>
        <dbReference type="EMBL" id="KAK3875336.1"/>
    </source>
</evidence>
<evidence type="ECO:0000313" key="2">
    <source>
        <dbReference type="Proteomes" id="UP001286313"/>
    </source>
</evidence>
<proteinExistence type="predicted"/>
<comment type="caution">
    <text evidence="1">The sequence shown here is derived from an EMBL/GenBank/DDBJ whole genome shotgun (WGS) entry which is preliminary data.</text>
</comment>
<gene>
    <name evidence="1" type="ORF">Pcinc_019782</name>
</gene>
<dbReference type="AlphaFoldDB" id="A0AAE1FKI8"/>
<dbReference type="EMBL" id="JAWQEG010001978">
    <property type="protein sequence ID" value="KAK3875336.1"/>
    <property type="molecule type" value="Genomic_DNA"/>
</dbReference>
<keyword evidence="2" id="KW-1185">Reference proteome</keyword>
<dbReference type="Proteomes" id="UP001286313">
    <property type="component" value="Unassembled WGS sequence"/>
</dbReference>